<organism evidence="2 3">
    <name type="scientific">Leptospira brenneri</name>
    <dbReference type="NCBI Taxonomy" id="2023182"/>
    <lineage>
        <taxon>Bacteria</taxon>
        <taxon>Pseudomonadati</taxon>
        <taxon>Spirochaetota</taxon>
        <taxon>Spirochaetia</taxon>
        <taxon>Leptospirales</taxon>
        <taxon>Leptospiraceae</taxon>
        <taxon>Leptospira</taxon>
    </lineage>
</organism>
<keyword evidence="1" id="KW-0812">Transmembrane</keyword>
<dbReference type="EMBL" id="RQFP01000009">
    <property type="protein sequence ID" value="TGK92728.1"/>
    <property type="molecule type" value="Genomic_DNA"/>
</dbReference>
<evidence type="ECO:0000256" key="1">
    <source>
        <dbReference type="SAM" id="Phobius"/>
    </source>
</evidence>
<reference evidence="2" key="1">
    <citation type="journal article" date="2019" name="PLoS Negl. Trop. Dis.">
        <title>Revisiting the worldwide diversity of Leptospira species in the environment.</title>
        <authorList>
            <person name="Vincent A.T."/>
            <person name="Schiettekatte O."/>
            <person name="Bourhy P."/>
            <person name="Veyrier F.J."/>
            <person name="Picardeau M."/>
        </authorList>
    </citation>
    <scope>NUCLEOTIDE SEQUENCE [LARGE SCALE GENOMIC DNA]</scope>
    <source>
        <strain evidence="2">201800277</strain>
    </source>
</reference>
<keyword evidence="1" id="KW-0472">Membrane</keyword>
<gene>
    <name evidence="2" type="ORF">EHQ30_12835</name>
</gene>
<name>A0A2M9XXP4_9LEPT</name>
<proteinExistence type="predicted"/>
<evidence type="ECO:0000313" key="2">
    <source>
        <dbReference type="EMBL" id="TGK92728.1"/>
    </source>
</evidence>
<comment type="caution">
    <text evidence="2">The sequence shown here is derived from an EMBL/GenBank/DDBJ whole genome shotgun (WGS) entry which is preliminary data.</text>
</comment>
<protein>
    <submittedName>
        <fullName evidence="2">Uncharacterized protein</fullName>
    </submittedName>
</protein>
<dbReference type="Proteomes" id="UP000297891">
    <property type="component" value="Unassembled WGS sequence"/>
</dbReference>
<sequence length="99" mass="11865">MWLLIVHSLAVLIFILLYAFRFRKLVPNPEQNILLQIQVATKDWKSTPNLVLLIAFSLFLLYPLTLGFSFYLRTDANVLVVILWIIWAYNWSKYTFWRE</sequence>
<evidence type="ECO:0000313" key="3">
    <source>
        <dbReference type="Proteomes" id="UP000297891"/>
    </source>
</evidence>
<feature type="transmembrane region" description="Helical" evidence="1">
    <location>
        <begin position="50"/>
        <end position="71"/>
    </location>
</feature>
<keyword evidence="1" id="KW-1133">Transmembrane helix</keyword>
<dbReference type="AlphaFoldDB" id="A0A2M9XXP4"/>
<dbReference type="NCBIfam" id="NF047665">
    <property type="entry name" value="LIC10362_fam"/>
    <property type="match status" value="1"/>
</dbReference>
<dbReference type="RefSeq" id="WP_100792059.1">
    <property type="nucleotide sequence ID" value="NZ_NPDQ01000009.1"/>
</dbReference>
<feature type="transmembrane region" description="Helical" evidence="1">
    <location>
        <begin position="78"/>
        <end position="97"/>
    </location>
</feature>
<keyword evidence="3" id="KW-1185">Reference proteome</keyword>
<accession>A0A2M9XXP4</accession>
<dbReference type="OrthoDB" id="341442at2"/>